<comment type="similarity">
    <text evidence="1">Belongs to the iron/ascorbate-dependent oxidoreductase family.</text>
</comment>
<keyword evidence="1" id="KW-0408">Iron</keyword>
<dbReference type="VEuPathDB" id="FungiDB:BD410DRAFT_738968"/>
<dbReference type="EMBL" id="ML170158">
    <property type="protein sequence ID" value="TDL27743.1"/>
    <property type="molecule type" value="Genomic_DNA"/>
</dbReference>
<dbReference type="InterPro" id="IPR005123">
    <property type="entry name" value="Oxoglu/Fe-dep_dioxygenase_dom"/>
</dbReference>
<dbReference type="GO" id="GO:0046872">
    <property type="term" value="F:metal ion binding"/>
    <property type="evidence" value="ECO:0007669"/>
    <property type="project" value="UniProtKB-KW"/>
</dbReference>
<evidence type="ECO:0000256" key="1">
    <source>
        <dbReference type="RuleBase" id="RU003682"/>
    </source>
</evidence>
<feature type="domain" description="Fe2OG dioxygenase" evidence="2">
    <location>
        <begin position="121"/>
        <end position="224"/>
    </location>
</feature>
<protein>
    <recommendedName>
        <fullName evidence="2">Fe2OG dioxygenase domain-containing protein</fullName>
    </recommendedName>
</protein>
<dbReference type="PROSITE" id="PS51471">
    <property type="entry name" value="FE2OG_OXY"/>
    <property type="match status" value="1"/>
</dbReference>
<evidence type="ECO:0000259" key="2">
    <source>
        <dbReference type="PROSITE" id="PS51471"/>
    </source>
</evidence>
<dbReference type="PANTHER" id="PTHR33099:SF14">
    <property type="entry name" value="PROLYL 4-HYDROXYLASE ALPHA SUBUNIT FE(2+) 2OG DIOXYGENASE DOMAIN-CONTAINING PROTEIN"/>
    <property type="match status" value="1"/>
</dbReference>
<accession>A0A4Y7QJC7</accession>
<feature type="non-terminal residue" evidence="3">
    <location>
        <position position="396"/>
    </location>
</feature>
<dbReference type="Pfam" id="PF13640">
    <property type="entry name" value="2OG-FeII_Oxy_3"/>
    <property type="match status" value="1"/>
</dbReference>
<dbReference type="Gene3D" id="2.60.120.620">
    <property type="entry name" value="q2cbj1_9rhob like domain"/>
    <property type="match status" value="1"/>
</dbReference>
<proteinExistence type="inferred from homology"/>
<keyword evidence="1" id="KW-0560">Oxidoreductase</keyword>
<evidence type="ECO:0000313" key="4">
    <source>
        <dbReference type="Proteomes" id="UP000294933"/>
    </source>
</evidence>
<name>A0A4Y7QJC7_9AGAM</name>
<dbReference type="InterPro" id="IPR044862">
    <property type="entry name" value="Pro_4_hyd_alph_FE2OG_OXY"/>
</dbReference>
<evidence type="ECO:0000313" key="3">
    <source>
        <dbReference type="EMBL" id="TDL27743.1"/>
    </source>
</evidence>
<keyword evidence="4" id="KW-1185">Reference proteome</keyword>
<dbReference type="PANTHER" id="PTHR33099">
    <property type="entry name" value="FE2OG DIOXYGENASE DOMAIN-CONTAINING PROTEIN"/>
    <property type="match status" value="1"/>
</dbReference>
<dbReference type="OrthoDB" id="27483at2759"/>
<dbReference type="AlphaFoldDB" id="A0A4Y7QJC7"/>
<reference evidence="3 4" key="1">
    <citation type="submission" date="2018-06" db="EMBL/GenBank/DDBJ databases">
        <title>A transcriptomic atlas of mushroom development highlights an independent origin of complex multicellularity.</title>
        <authorList>
            <consortium name="DOE Joint Genome Institute"/>
            <person name="Krizsan K."/>
            <person name="Almasi E."/>
            <person name="Merenyi Z."/>
            <person name="Sahu N."/>
            <person name="Viragh M."/>
            <person name="Koszo T."/>
            <person name="Mondo S."/>
            <person name="Kiss B."/>
            <person name="Balint B."/>
            <person name="Kues U."/>
            <person name="Barry K."/>
            <person name="Hegedus J.C."/>
            <person name="Henrissat B."/>
            <person name="Johnson J."/>
            <person name="Lipzen A."/>
            <person name="Ohm R."/>
            <person name="Nagy I."/>
            <person name="Pangilinan J."/>
            <person name="Yan J."/>
            <person name="Xiong Y."/>
            <person name="Grigoriev I.V."/>
            <person name="Hibbett D.S."/>
            <person name="Nagy L.G."/>
        </authorList>
    </citation>
    <scope>NUCLEOTIDE SEQUENCE [LARGE SCALE GENOMIC DNA]</scope>
    <source>
        <strain evidence="3 4">SZMC22713</strain>
    </source>
</reference>
<gene>
    <name evidence="3" type="ORF">BD410DRAFT_738968</name>
</gene>
<organism evidence="3 4">
    <name type="scientific">Rickenella mellea</name>
    <dbReference type="NCBI Taxonomy" id="50990"/>
    <lineage>
        <taxon>Eukaryota</taxon>
        <taxon>Fungi</taxon>
        <taxon>Dikarya</taxon>
        <taxon>Basidiomycota</taxon>
        <taxon>Agaricomycotina</taxon>
        <taxon>Agaricomycetes</taxon>
        <taxon>Hymenochaetales</taxon>
        <taxon>Rickenellaceae</taxon>
        <taxon>Rickenella</taxon>
    </lineage>
</organism>
<keyword evidence="1" id="KW-0479">Metal-binding</keyword>
<dbReference type="Proteomes" id="UP000294933">
    <property type="component" value="Unassembled WGS sequence"/>
</dbReference>
<sequence length="396" mass="44153">MTSPLNDILRPLAEAATKCAKKLPWCTGTWKVSPEDLKLYFDYGKKTRSIYLPEATETQLDKLAKACQPATFGLNQEDVLDENYRKAGKMDLNQFSINFNPERLGIAKAVQSLLLGWDEGDRNIVLEPYKLNVYGVGSFFKAHKDTPRGEKMFGSLVIVLPTPHQGGGLVLRHDSNEAVFDSAKELTGKPPGTIAFVAFYSDVEHEVLQVTSGNRVTITYNLYFSEEKEKVPLPSPEVHVPASDEFSDSLKSILANPAFFPKGGLLGFGLKHQYPLPLDYSGDFNLEDLLSCLKGQDTVVLRACKEEGLSVSLKIVYDIGHWLVMCDAPYGSLNNLVEDEEVLDFMRESFGGVAIWPMASRSVQNRTNPAIWKKLVKWVTPMKSMTTHTAHYMAYG</sequence>
<dbReference type="STRING" id="50990.A0A4Y7QJC7"/>
<dbReference type="GO" id="GO:0016491">
    <property type="term" value="F:oxidoreductase activity"/>
    <property type="evidence" value="ECO:0007669"/>
    <property type="project" value="UniProtKB-KW"/>
</dbReference>